<dbReference type="GO" id="GO:0006529">
    <property type="term" value="P:asparagine biosynthetic process"/>
    <property type="evidence" value="ECO:0007669"/>
    <property type="project" value="UniProtKB-KW"/>
</dbReference>
<protein>
    <recommendedName>
        <fullName evidence="3">asparagine synthase (glutamine-hydrolyzing)</fullName>
        <ecNumber evidence="3">6.3.5.4</ecNumber>
    </recommendedName>
</protein>
<reference evidence="11 12" key="1">
    <citation type="submission" date="2017-10" db="EMBL/GenBank/DDBJ databases">
        <title>Novel microbial diversity and functional potential in the marine mammal oral microbiome.</title>
        <authorList>
            <person name="Dudek N.K."/>
            <person name="Sun C.L."/>
            <person name="Burstein D."/>
            <person name="Kantor R.S."/>
            <person name="Aliaga Goltsman D.S."/>
            <person name="Bik E.M."/>
            <person name="Thomas B.C."/>
            <person name="Banfield J.F."/>
            <person name="Relman D.A."/>
        </authorList>
    </citation>
    <scope>NUCLEOTIDE SEQUENCE [LARGE SCALE GENOMIC DNA]</scope>
    <source>
        <strain evidence="11">DOLZORAL124_49_17</strain>
    </source>
</reference>
<dbReference type="InterPro" id="IPR033738">
    <property type="entry name" value="AsnB_N"/>
</dbReference>
<gene>
    <name evidence="11" type="primary">asnB</name>
    <name evidence="11" type="ORF">CSB45_06315</name>
</gene>
<evidence type="ECO:0000256" key="6">
    <source>
        <dbReference type="ARBA" id="ARBA00022962"/>
    </source>
</evidence>
<dbReference type="PANTHER" id="PTHR43284:SF1">
    <property type="entry name" value="ASPARAGINE SYNTHETASE"/>
    <property type="match status" value="1"/>
</dbReference>
<dbReference type="InterPro" id="IPR014729">
    <property type="entry name" value="Rossmann-like_a/b/a_fold"/>
</dbReference>
<comment type="catalytic activity">
    <reaction evidence="7">
        <text>L-aspartate + L-glutamine + ATP + H2O = L-asparagine + L-glutamate + AMP + diphosphate + H(+)</text>
        <dbReference type="Rhea" id="RHEA:12228"/>
        <dbReference type="ChEBI" id="CHEBI:15377"/>
        <dbReference type="ChEBI" id="CHEBI:15378"/>
        <dbReference type="ChEBI" id="CHEBI:29985"/>
        <dbReference type="ChEBI" id="CHEBI:29991"/>
        <dbReference type="ChEBI" id="CHEBI:30616"/>
        <dbReference type="ChEBI" id="CHEBI:33019"/>
        <dbReference type="ChEBI" id="CHEBI:58048"/>
        <dbReference type="ChEBI" id="CHEBI:58359"/>
        <dbReference type="ChEBI" id="CHEBI:456215"/>
        <dbReference type="EC" id="6.3.5.4"/>
    </reaction>
</comment>
<dbReference type="PANTHER" id="PTHR43284">
    <property type="entry name" value="ASPARAGINE SYNTHETASE (GLUTAMINE-HYDROLYZING)"/>
    <property type="match status" value="1"/>
</dbReference>
<dbReference type="Proteomes" id="UP000229740">
    <property type="component" value="Unassembled WGS sequence"/>
</dbReference>
<keyword evidence="5 9" id="KW-0067">ATP-binding</keyword>
<evidence type="ECO:0000259" key="10">
    <source>
        <dbReference type="PROSITE" id="PS51278"/>
    </source>
</evidence>
<proteinExistence type="inferred from homology"/>
<dbReference type="SUPFAM" id="SSF52402">
    <property type="entry name" value="Adenine nucleotide alpha hydrolases-like"/>
    <property type="match status" value="1"/>
</dbReference>
<dbReference type="InterPro" id="IPR001962">
    <property type="entry name" value="Asn_synthase"/>
</dbReference>
<dbReference type="SUPFAM" id="SSF56235">
    <property type="entry name" value="N-terminal nucleophile aminohydrolases (Ntn hydrolases)"/>
    <property type="match status" value="1"/>
</dbReference>
<name>A0A2G6E7T7_9BACT</name>
<evidence type="ECO:0000256" key="5">
    <source>
        <dbReference type="ARBA" id="ARBA00022840"/>
    </source>
</evidence>
<dbReference type="NCBIfam" id="TIGR01536">
    <property type="entry name" value="asn_synth_AEB"/>
    <property type="match status" value="1"/>
</dbReference>
<evidence type="ECO:0000256" key="8">
    <source>
        <dbReference type="PIRSR" id="PIRSR001589-1"/>
    </source>
</evidence>
<dbReference type="InterPro" id="IPR006426">
    <property type="entry name" value="Asn_synth_AEB"/>
</dbReference>
<evidence type="ECO:0000256" key="4">
    <source>
        <dbReference type="ARBA" id="ARBA00022741"/>
    </source>
</evidence>
<dbReference type="Gene3D" id="3.60.20.10">
    <property type="entry name" value="Glutamine Phosphoribosylpyrophosphate, subunit 1, domain 1"/>
    <property type="match status" value="1"/>
</dbReference>
<keyword evidence="8" id="KW-0028">Amino-acid biosynthesis</keyword>
<dbReference type="GO" id="GO:0005524">
    <property type="term" value="F:ATP binding"/>
    <property type="evidence" value="ECO:0007669"/>
    <property type="project" value="UniProtKB-KW"/>
</dbReference>
<feature type="active site" description="For GATase activity" evidence="8">
    <location>
        <position position="2"/>
    </location>
</feature>
<dbReference type="PROSITE" id="PS51278">
    <property type="entry name" value="GATASE_TYPE_2"/>
    <property type="match status" value="1"/>
</dbReference>
<dbReference type="InterPro" id="IPR029055">
    <property type="entry name" value="Ntn_hydrolases_N"/>
</dbReference>
<keyword evidence="8" id="KW-0061">Asparagine biosynthesis</keyword>
<sequence>MCGIAGSLSRRSESIFSVKPAIELLQHRGPDNSGEWHDAHIALGHTRLSILDLSPAGHQPMSCRNARYWTTFNGEIYNFIELRQELLALGCTFDGQSDTEVLVAAYAQWGKACLEKLRGMFAFGIWDRTRQRLFLARDRVGEKPLYYWYDEEYFCFASELRALLALLPHRPCLDPAAIDLYLHYQYVPEPKTPLHGIHKLSAAHCLSIAPASWQIQMTAYWDLEQIEALEGKPTELIGEELDRALPLSLRSDVPIGIALSGGLDSGAIAALAAPRCRDTLQAFSVGYPGHPPYDERRQAEKLAKLLKIPFHAVELLTEDFVDFFPTLIAMTNDPIADIAAYGHYAVMKLASDHGLKVMLSGHGGDELFWGYPWVVKAVQLTERKRRSAERPIFPQYVWKLIESLGQHRIYQRLSQSGKVPAYLRTLLQKGFEFSRLSPSSSSLVFYDMLADFRNGLNYCRNIYSPAFQEQIPDRNAWQPFDSREHDHLPPPLRICDVLMKTWLVSNCLALGDRLSMASSVETRIPLLDYKLIEVVTGLRKSHADHNLGPKFWLKSLLKGIVPDELLTRPKRGFEPPAREWMQAVLHRYEKLLLSGSLLELQVLSSDAVDRLYTEFRTRQKHIFFLYKLLVLEIWYRTVVLQEALCV</sequence>
<dbReference type="GO" id="GO:0005829">
    <property type="term" value="C:cytosol"/>
    <property type="evidence" value="ECO:0007669"/>
    <property type="project" value="TreeGrafter"/>
</dbReference>
<evidence type="ECO:0000256" key="7">
    <source>
        <dbReference type="ARBA" id="ARBA00048741"/>
    </source>
</evidence>
<dbReference type="Pfam" id="PF13522">
    <property type="entry name" value="GATase_6"/>
    <property type="match status" value="1"/>
</dbReference>
<comment type="similarity">
    <text evidence="2">Belongs to the asparagine synthetase family.</text>
</comment>
<dbReference type="EMBL" id="PDPS01000025">
    <property type="protein sequence ID" value="PID57831.1"/>
    <property type="molecule type" value="Genomic_DNA"/>
</dbReference>
<comment type="caution">
    <text evidence="11">The sequence shown here is derived from an EMBL/GenBank/DDBJ whole genome shotgun (WGS) entry which is preliminary data.</text>
</comment>
<dbReference type="CDD" id="cd01991">
    <property type="entry name" value="Asn_synthase_B_C"/>
    <property type="match status" value="1"/>
</dbReference>
<dbReference type="Pfam" id="PF00733">
    <property type="entry name" value="Asn_synthase"/>
    <property type="match status" value="1"/>
</dbReference>
<feature type="binding site" evidence="9">
    <location>
        <position position="98"/>
    </location>
    <ligand>
        <name>L-glutamine</name>
        <dbReference type="ChEBI" id="CHEBI:58359"/>
    </ligand>
</feature>
<keyword evidence="4 9" id="KW-0547">Nucleotide-binding</keyword>
<dbReference type="AlphaFoldDB" id="A0A2G6E7T7"/>
<organism evidence="11 12">
    <name type="scientific">candidate division KSB3 bacterium</name>
    <dbReference type="NCBI Taxonomy" id="2044937"/>
    <lineage>
        <taxon>Bacteria</taxon>
        <taxon>candidate division KSB3</taxon>
    </lineage>
</organism>
<evidence type="ECO:0000256" key="2">
    <source>
        <dbReference type="ARBA" id="ARBA00005752"/>
    </source>
</evidence>
<feature type="domain" description="Glutamine amidotransferase type-2" evidence="10">
    <location>
        <begin position="2"/>
        <end position="211"/>
    </location>
</feature>
<feature type="binding site" evidence="9">
    <location>
        <begin position="360"/>
        <end position="361"/>
    </location>
    <ligand>
        <name>ATP</name>
        <dbReference type="ChEBI" id="CHEBI:30616"/>
    </ligand>
</feature>
<evidence type="ECO:0000313" key="11">
    <source>
        <dbReference type="EMBL" id="PID57831.1"/>
    </source>
</evidence>
<evidence type="ECO:0000256" key="3">
    <source>
        <dbReference type="ARBA" id="ARBA00012737"/>
    </source>
</evidence>
<evidence type="ECO:0000256" key="1">
    <source>
        <dbReference type="ARBA" id="ARBA00005187"/>
    </source>
</evidence>
<dbReference type="CDD" id="cd00712">
    <property type="entry name" value="AsnB"/>
    <property type="match status" value="1"/>
</dbReference>
<evidence type="ECO:0000256" key="9">
    <source>
        <dbReference type="PIRSR" id="PIRSR001589-2"/>
    </source>
</evidence>
<dbReference type="PIRSF" id="PIRSF001589">
    <property type="entry name" value="Asn_synthetase_glu-h"/>
    <property type="match status" value="1"/>
</dbReference>
<evidence type="ECO:0000313" key="12">
    <source>
        <dbReference type="Proteomes" id="UP000229740"/>
    </source>
</evidence>
<dbReference type="Gene3D" id="3.40.50.620">
    <property type="entry name" value="HUPs"/>
    <property type="match status" value="2"/>
</dbReference>
<dbReference type="GO" id="GO:0004066">
    <property type="term" value="F:asparagine synthase (glutamine-hydrolyzing) activity"/>
    <property type="evidence" value="ECO:0007669"/>
    <property type="project" value="UniProtKB-EC"/>
</dbReference>
<keyword evidence="6 8" id="KW-0315">Glutamine amidotransferase</keyword>
<accession>A0A2G6E7T7</accession>
<dbReference type="InterPro" id="IPR017932">
    <property type="entry name" value="GATase_2_dom"/>
</dbReference>
<dbReference type="InterPro" id="IPR051786">
    <property type="entry name" value="ASN_synthetase/amidase"/>
</dbReference>
<comment type="pathway">
    <text evidence="1">Amino-acid biosynthesis; L-asparagine biosynthesis; L-asparagine from L-aspartate (L-Gln route): step 1/1.</text>
</comment>
<dbReference type="EC" id="6.3.5.4" evidence="3"/>
<feature type="binding site" evidence="9">
    <location>
        <position position="285"/>
    </location>
    <ligand>
        <name>ATP</name>
        <dbReference type="ChEBI" id="CHEBI:30616"/>
    </ligand>
</feature>